<feature type="transmembrane region" description="Helical" evidence="11">
    <location>
        <begin position="16"/>
        <end position="37"/>
    </location>
</feature>
<keyword evidence="6 11" id="KW-0812">Transmembrane</keyword>
<dbReference type="EMBL" id="JAPAAF010000002">
    <property type="protein sequence ID" value="MCW0481512.1"/>
    <property type="molecule type" value="Genomic_DNA"/>
</dbReference>
<comment type="subcellular location">
    <subcellularLocation>
        <location evidence="1 11">Cell membrane</location>
        <topology evidence="1 11">Multi-pass membrane protein</topology>
    </subcellularLocation>
</comment>
<keyword evidence="14" id="KW-1185">Reference proteome</keyword>
<evidence type="ECO:0000256" key="6">
    <source>
        <dbReference type="ARBA" id="ARBA00022692"/>
    </source>
</evidence>
<evidence type="ECO:0000256" key="8">
    <source>
        <dbReference type="ARBA" id="ARBA00023065"/>
    </source>
</evidence>
<organism evidence="13 14">
    <name type="scientific">Gaoshiqia sediminis</name>
    <dbReference type="NCBI Taxonomy" id="2986998"/>
    <lineage>
        <taxon>Bacteria</taxon>
        <taxon>Pseudomonadati</taxon>
        <taxon>Bacteroidota</taxon>
        <taxon>Bacteroidia</taxon>
        <taxon>Marinilabiliales</taxon>
        <taxon>Prolixibacteraceae</taxon>
        <taxon>Gaoshiqia</taxon>
    </lineage>
</organism>
<dbReference type="NCBIfam" id="TIGR00220">
    <property type="entry name" value="mscL"/>
    <property type="match status" value="1"/>
</dbReference>
<feature type="region of interest" description="Disordered" evidence="12">
    <location>
        <begin position="111"/>
        <end position="130"/>
    </location>
</feature>
<evidence type="ECO:0000256" key="2">
    <source>
        <dbReference type="ARBA" id="ARBA00007254"/>
    </source>
</evidence>
<dbReference type="InterPro" id="IPR036019">
    <property type="entry name" value="MscL_channel"/>
</dbReference>
<dbReference type="NCBIfam" id="NF001843">
    <property type="entry name" value="PRK00567.1-4"/>
    <property type="match status" value="1"/>
</dbReference>
<dbReference type="Gene3D" id="1.10.1200.120">
    <property type="entry name" value="Large-conductance mechanosensitive channel, MscL, domain 1"/>
    <property type="match status" value="1"/>
</dbReference>
<evidence type="ECO:0000256" key="1">
    <source>
        <dbReference type="ARBA" id="ARBA00004651"/>
    </source>
</evidence>
<feature type="transmembrane region" description="Helical" evidence="11">
    <location>
        <begin position="84"/>
        <end position="102"/>
    </location>
</feature>
<evidence type="ECO:0000256" key="12">
    <source>
        <dbReference type="SAM" id="MobiDB-lite"/>
    </source>
</evidence>
<name>A0AA41YB98_9BACT</name>
<evidence type="ECO:0000256" key="10">
    <source>
        <dbReference type="ARBA" id="ARBA00023303"/>
    </source>
</evidence>
<dbReference type="SUPFAM" id="SSF81330">
    <property type="entry name" value="Gated mechanosensitive channel"/>
    <property type="match status" value="1"/>
</dbReference>
<dbReference type="PROSITE" id="PS01327">
    <property type="entry name" value="MSCL"/>
    <property type="match status" value="1"/>
</dbReference>
<dbReference type="FunFam" id="1.10.1200.120:FF:000001">
    <property type="entry name" value="Large-conductance mechanosensitive channel"/>
    <property type="match status" value="1"/>
</dbReference>
<evidence type="ECO:0000256" key="7">
    <source>
        <dbReference type="ARBA" id="ARBA00022989"/>
    </source>
</evidence>
<dbReference type="GO" id="GO:0008381">
    <property type="term" value="F:mechanosensitive monoatomic ion channel activity"/>
    <property type="evidence" value="ECO:0007669"/>
    <property type="project" value="UniProtKB-UniRule"/>
</dbReference>
<dbReference type="Pfam" id="PF01741">
    <property type="entry name" value="MscL"/>
    <property type="match status" value="1"/>
</dbReference>
<dbReference type="InterPro" id="IPR037673">
    <property type="entry name" value="MSC/AndL"/>
</dbReference>
<dbReference type="InterPro" id="IPR019823">
    <property type="entry name" value="Mechanosensitive_channel_CS"/>
</dbReference>
<comment type="subunit">
    <text evidence="3 11">Homopentamer.</text>
</comment>
<proteinExistence type="inferred from homology"/>
<reference evidence="13" key="1">
    <citation type="submission" date="2022-10" db="EMBL/GenBank/DDBJ databases">
        <title>Gaoshiqiia sediminis gen. nov., sp. nov., isolated from coastal sediment.</title>
        <authorList>
            <person name="Yu W.X."/>
            <person name="Mu D.S."/>
            <person name="Du J.Z."/>
            <person name="Liang Y.Q."/>
        </authorList>
    </citation>
    <scope>NUCLEOTIDE SEQUENCE</scope>
    <source>
        <strain evidence="13">A06</strain>
    </source>
</reference>
<evidence type="ECO:0000256" key="5">
    <source>
        <dbReference type="ARBA" id="ARBA00022475"/>
    </source>
</evidence>
<keyword evidence="4 11" id="KW-0813">Transport</keyword>
<dbReference type="AlphaFoldDB" id="A0AA41YB98"/>
<evidence type="ECO:0000313" key="14">
    <source>
        <dbReference type="Proteomes" id="UP001163821"/>
    </source>
</evidence>
<dbReference type="RefSeq" id="WP_282590122.1">
    <property type="nucleotide sequence ID" value="NZ_JAPAAF010000002.1"/>
</dbReference>
<dbReference type="PANTHER" id="PTHR30266:SF2">
    <property type="entry name" value="LARGE-CONDUCTANCE MECHANOSENSITIVE CHANNEL"/>
    <property type="match status" value="1"/>
</dbReference>
<evidence type="ECO:0000313" key="13">
    <source>
        <dbReference type="EMBL" id="MCW0481512.1"/>
    </source>
</evidence>
<keyword evidence="8 11" id="KW-0406">Ion transport</keyword>
<dbReference type="PRINTS" id="PR01264">
    <property type="entry name" value="MECHCHANNEL"/>
</dbReference>
<dbReference type="InterPro" id="IPR001185">
    <property type="entry name" value="MS_channel"/>
</dbReference>
<comment type="function">
    <text evidence="11">Channel that opens in response to stretch forces in the membrane lipid bilayer. May participate in the regulation of osmotic pressure changes within the cell.</text>
</comment>
<dbReference type="HAMAP" id="MF_00115">
    <property type="entry name" value="MscL"/>
    <property type="match status" value="1"/>
</dbReference>
<dbReference type="PANTHER" id="PTHR30266">
    <property type="entry name" value="MECHANOSENSITIVE CHANNEL MSCL"/>
    <property type="match status" value="1"/>
</dbReference>
<comment type="caution">
    <text evidence="13">The sequence shown here is derived from an EMBL/GenBank/DDBJ whole genome shotgun (WGS) entry which is preliminary data.</text>
</comment>
<gene>
    <name evidence="11 13" type="primary">mscL</name>
    <name evidence="13" type="ORF">N2K84_02150</name>
</gene>
<dbReference type="GO" id="GO:0005886">
    <property type="term" value="C:plasma membrane"/>
    <property type="evidence" value="ECO:0007669"/>
    <property type="project" value="UniProtKB-SubCell"/>
</dbReference>
<keyword evidence="10 11" id="KW-0407">Ion channel</keyword>
<evidence type="ECO:0000256" key="4">
    <source>
        <dbReference type="ARBA" id="ARBA00022448"/>
    </source>
</evidence>
<protein>
    <recommendedName>
        <fullName evidence="11">Large-conductance mechanosensitive channel</fullName>
    </recommendedName>
</protein>
<evidence type="ECO:0000256" key="11">
    <source>
        <dbReference type="HAMAP-Rule" id="MF_00115"/>
    </source>
</evidence>
<comment type="similarity">
    <text evidence="2 11">Belongs to the MscL family.</text>
</comment>
<sequence>MSLMKEFKAFAMRGNVVDMAVGIIIGGAFGKIVASFVNDVLMPPVGMLLGGVDFKELKYVLREDVLNEAGEVVTKGATLLYGNFIQTTIDFLIIAFAIFMMIKAMNRMQKKEEAKPAPAPEPPKPTKDQELLAEIRDLLKK</sequence>
<dbReference type="NCBIfam" id="NF010557">
    <property type="entry name" value="PRK13952.1"/>
    <property type="match status" value="1"/>
</dbReference>
<evidence type="ECO:0000256" key="9">
    <source>
        <dbReference type="ARBA" id="ARBA00023136"/>
    </source>
</evidence>
<keyword evidence="9 11" id="KW-0472">Membrane</keyword>
<accession>A0AA41YB98</accession>
<dbReference type="Proteomes" id="UP001163821">
    <property type="component" value="Unassembled WGS sequence"/>
</dbReference>
<keyword evidence="5 11" id="KW-1003">Cell membrane</keyword>
<keyword evidence="7 11" id="KW-1133">Transmembrane helix</keyword>
<evidence type="ECO:0000256" key="3">
    <source>
        <dbReference type="ARBA" id="ARBA00011255"/>
    </source>
</evidence>